<evidence type="ECO:0000256" key="7">
    <source>
        <dbReference type="ARBA" id="ARBA00023136"/>
    </source>
</evidence>
<evidence type="ECO:0000256" key="4">
    <source>
        <dbReference type="ARBA" id="ARBA00022475"/>
    </source>
</evidence>
<gene>
    <name evidence="11" type="ORF">GCM10010251_47900</name>
</gene>
<evidence type="ECO:0000256" key="5">
    <source>
        <dbReference type="ARBA" id="ARBA00022692"/>
    </source>
</evidence>
<dbReference type="InterPro" id="IPR004638">
    <property type="entry name" value="EmrB-like"/>
</dbReference>
<evidence type="ECO:0000313" key="12">
    <source>
        <dbReference type="Proteomes" id="UP000658320"/>
    </source>
</evidence>
<feature type="transmembrane region" description="Helical" evidence="9">
    <location>
        <begin position="248"/>
        <end position="264"/>
    </location>
</feature>
<evidence type="ECO:0000259" key="10">
    <source>
        <dbReference type="PROSITE" id="PS50850"/>
    </source>
</evidence>
<feature type="transmembrane region" description="Helical" evidence="9">
    <location>
        <begin position="316"/>
        <end position="339"/>
    </location>
</feature>
<dbReference type="Gene3D" id="1.20.1720.10">
    <property type="entry name" value="Multidrug resistance protein D"/>
    <property type="match status" value="1"/>
</dbReference>
<evidence type="ECO:0000256" key="6">
    <source>
        <dbReference type="ARBA" id="ARBA00022989"/>
    </source>
</evidence>
<reference evidence="11" key="1">
    <citation type="journal article" date="2014" name="Int. J. Syst. Evol. Microbiol.">
        <title>Complete genome sequence of Corynebacterium casei LMG S-19264T (=DSM 44701T), isolated from a smear-ripened cheese.</title>
        <authorList>
            <consortium name="US DOE Joint Genome Institute (JGI-PGF)"/>
            <person name="Walter F."/>
            <person name="Albersmeier A."/>
            <person name="Kalinowski J."/>
            <person name="Ruckert C."/>
        </authorList>
    </citation>
    <scope>NUCLEOTIDE SEQUENCE</scope>
    <source>
        <strain evidence="11">JCM 4346</strain>
    </source>
</reference>
<comment type="caution">
    <text evidence="11">The sequence shown here is derived from an EMBL/GenBank/DDBJ whole genome shotgun (WGS) entry which is preliminary data.</text>
</comment>
<dbReference type="GO" id="GO:0022857">
    <property type="term" value="F:transmembrane transporter activity"/>
    <property type="evidence" value="ECO:0007669"/>
    <property type="project" value="InterPro"/>
</dbReference>
<dbReference type="PANTHER" id="PTHR42718:SF9">
    <property type="entry name" value="MAJOR FACILITATOR SUPERFAMILY MULTIDRUG TRANSPORTER MFSC"/>
    <property type="match status" value="1"/>
</dbReference>
<dbReference type="SUPFAM" id="SSF103473">
    <property type="entry name" value="MFS general substrate transporter"/>
    <property type="match status" value="1"/>
</dbReference>
<comment type="similarity">
    <text evidence="2">Belongs to the major facilitator superfamily. EmrB family.</text>
</comment>
<keyword evidence="7 9" id="KW-0472">Membrane</keyword>
<feature type="transmembrane region" description="Helical" evidence="9">
    <location>
        <begin position="377"/>
        <end position="396"/>
    </location>
</feature>
<feature type="transmembrane region" description="Helical" evidence="9">
    <location>
        <begin position="417"/>
        <end position="437"/>
    </location>
</feature>
<dbReference type="PROSITE" id="PS50850">
    <property type="entry name" value="MFS"/>
    <property type="match status" value="1"/>
</dbReference>
<dbReference type="Pfam" id="PF07690">
    <property type="entry name" value="MFS_1"/>
    <property type="match status" value="1"/>
</dbReference>
<dbReference type="AlphaFoldDB" id="A0A918CJ71"/>
<dbReference type="Proteomes" id="UP000658320">
    <property type="component" value="Unassembled WGS sequence"/>
</dbReference>
<keyword evidence="8" id="KW-0046">Antibiotic resistance</keyword>
<dbReference type="EMBL" id="BMSX01000011">
    <property type="protein sequence ID" value="GGR26147.1"/>
    <property type="molecule type" value="Genomic_DNA"/>
</dbReference>
<dbReference type="PANTHER" id="PTHR42718">
    <property type="entry name" value="MAJOR FACILITATOR SUPERFAMILY MULTIDRUG TRANSPORTER MFSC"/>
    <property type="match status" value="1"/>
</dbReference>
<dbReference type="GO" id="GO:0046677">
    <property type="term" value="P:response to antibiotic"/>
    <property type="evidence" value="ECO:0007669"/>
    <property type="project" value="UniProtKB-KW"/>
</dbReference>
<feature type="domain" description="Major facilitator superfamily (MFS) profile" evidence="10">
    <location>
        <begin position="28"/>
        <end position="473"/>
    </location>
</feature>
<keyword evidence="5 9" id="KW-0812">Transmembrane</keyword>
<dbReference type="NCBIfam" id="TIGR00711">
    <property type="entry name" value="efflux_EmrB"/>
    <property type="match status" value="1"/>
</dbReference>
<dbReference type="InterPro" id="IPR036259">
    <property type="entry name" value="MFS_trans_sf"/>
</dbReference>
<feature type="transmembrane region" description="Helical" evidence="9">
    <location>
        <begin position="29"/>
        <end position="50"/>
    </location>
</feature>
<keyword evidence="12" id="KW-1185">Reference proteome</keyword>
<feature type="transmembrane region" description="Helical" evidence="9">
    <location>
        <begin position="285"/>
        <end position="310"/>
    </location>
</feature>
<feature type="transmembrane region" description="Helical" evidence="9">
    <location>
        <begin position="94"/>
        <end position="113"/>
    </location>
</feature>
<evidence type="ECO:0000313" key="11">
    <source>
        <dbReference type="EMBL" id="GGR26147.1"/>
    </source>
</evidence>
<feature type="transmembrane region" description="Helical" evidence="9">
    <location>
        <begin position="449"/>
        <end position="468"/>
    </location>
</feature>
<dbReference type="InterPro" id="IPR020846">
    <property type="entry name" value="MFS_dom"/>
</dbReference>
<feature type="transmembrane region" description="Helical" evidence="9">
    <location>
        <begin position="154"/>
        <end position="174"/>
    </location>
</feature>
<sequence>MISTEAAGGDVQEASDAPRIPSSALNRTILVVIIGTVMSVLDMTIVNIAMRRLSEAFGAPLETIQWTATAYTLALAAVIPTTAWVMARIGAKRAYLTALILFTLGSLLAACAWDAPSLIAFRVVQGLGGGLLVPVGMGMAMAAADRERFGRTMALLGLPILVGPVAGPVLGGWLLDAASWQWIFLVNLPVGAVALALAAKLLRPDAPRGTVPAPQLDVPGLLMLSPGLALLLYGLARGGERGDFSTPGALLPALAGATLVAGFLRRALTTRHPLLDLRLLNDRTFAFGIGTLALFTCGYFGSMLLGPVYWQQARGWSATSTGLLGVPVGLAVGTTMQIAARRVDKVSPRRLIRAGIAVGALGMALTGLLVGVENVPAWQVVCATVVMGVGSGMVLLPTTTTASRDLPKDRMPAASTAVNINSQVCASVGTALISVVLGSAGADPSGFRTAYLVAAGLLALALVPAMRLPGRRD</sequence>
<feature type="transmembrane region" description="Helical" evidence="9">
    <location>
        <begin position="351"/>
        <end position="371"/>
    </location>
</feature>
<feature type="transmembrane region" description="Helical" evidence="9">
    <location>
        <begin position="119"/>
        <end position="142"/>
    </location>
</feature>
<dbReference type="Gene3D" id="1.20.1250.20">
    <property type="entry name" value="MFS general substrate transporter like domains"/>
    <property type="match status" value="1"/>
</dbReference>
<proteinExistence type="inferred from homology"/>
<evidence type="ECO:0000256" key="2">
    <source>
        <dbReference type="ARBA" id="ARBA00008537"/>
    </source>
</evidence>
<name>A0A918CJ71_9ACTN</name>
<evidence type="ECO:0000256" key="3">
    <source>
        <dbReference type="ARBA" id="ARBA00022448"/>
    </source>
</evidence>
<keyword evidence="6 9" id="KW-1133">Transmembrane helix</keyword>
<dbReference type="GO" id="GO:0005886">
    <property type="term" value="C:plasma membrane"/>
    <property type="evidence" value="ECO:0007669"/>
    <property type="project" value="UniProtKB-SubCell"/>
</dbReference>
<reference evidence="11" key="2">
    <citation type="submission" date="2020-09" db="EMBL/GenBank/DDBJ databases">
        <authorList>
            <person name="Sun Q."/>
            <person name="Ohkuma M."/>
        </authorList>
    </citation>
    <scope>NUCLEOTIDE SEQUENCE</scope>
    <source>
        <strain evidence="11">JCM 4346</strain>
    </source>
</reference>
<feature type="transmembrane region" description="Helical" evidence="9">
    <location>
        <begin position="70"/>
        <end position="87"/>
    </location>
</feature>
<dbReference type="InterPro" id="IPR011701">
    <property type="entry name" value="MFS"/>
</dbReference>
<dbReference type="RefSeq" id="WP_189939741.1">
    <property type="nucleotide sequence ID" value="NZ_BMSX01000011.1"/>
</dbReference>
<evidence type="ECO:0000256" key="1">
    <source>
        <dbReference type="ARBA" id="ARBA00004651"/>
    </source>
</evidence>
<accession>A0A918CJ71</accession>
<protein>
    <submittedName>
        <fullName evidence="11">MFS transporter</fullName>
    </submittedName>
</protein>
<keyword evidence="4" id="KW-1003">Cell membrane</keyword>
<evidence type="ECO:0000256" key="8">
    <source>
        <dbReference type="ARBA" id="ARBA00023251"/>
    </source>
</evidence>
<keyword evidence="3" id="KW-0813">Transport</keyword>
<evidence type="ECO:0000256" key="9">
    <source>
        <dbReference type="SAM" id="Phobius"/>
    </source>
</evidence>
<feature type="transmembrane region" description="Helical" evidence="9">
    <location>
        <begin position="218"/>
        <end position="236"/>
    </location>
</feature>
<organism evidence="11 12">
    <name type="scientific">Streptomyces aurantiogriseus</name>
    <dbReference type="NCBI Taxonomy" id="66870"/>
    <lineage>
        <taxon>Bacteria</taxon>
        <taxon>Bacillati</taxon>
        <taxon>Actinomycetota</taxon>
        <taxon>Actinomycetes</taxon>
        <taxon>Kitasatosporales</taxon>
        <taxon>Streptomycetaceae</taxon>
        <taxon>Streptomyces</taxon>
    </lineage>
</organism>
<comment type="subcellular location">
    <subcellularLocation>
        <location evidence="1">Cell membrane</location>
        <topology evidence="1">Multi-pass membrane protein</topology>
    </subcellularLocation>
</comment>
<feature type="transmembrane region" description="Helical" evidence="9">
    <location>
        <begin position="180"/>
        <end position="198"/>
    </location>
</feature>